<dbReference type="Proteomes" id="UP000075583">
    <property type="component" value="Unassembled WGS sequence"/>
</dbReference>
<evidence type="ECO:0000256" key="2">
    <source>
        <dbReference type="SAM" id="Phobius"/>
    </source>
</evidence>
<feature type="transmembrane region" description="Helical" evidence="2">
    <location>
        <begin position="47"/>
        <end position="67"/>
    </location>
</feature>
<gene>
    <name evidence="4" type="ORF">MB14_02885</name>
</gene>
<dbReference type="AlphaFoldDB" id="A0A150XBU0"/>
<dbReference type="Gene3D" id="3.30.450.40">
    <property type="match status" value="1"/>
</dbReference>
<evidence type="ECO:0000313" key="4">
    <source>
        <dbReference type="EMBL" id="KYG76209.1"/>
    </source>
</evidence>
<accession>A0A150XBU0</accession>
<dbReference type="Pfam" id="PF01590">
    <property type="entry name" value="GAF"/>
    <property type="match status" value="1"/>
</dbReference>
<dbReference type="InterPro" id="IPR029016">
    <property type="entry name" value="GAF-like_dom_sf"/>
</dbReference>
<organism evidence="4 5">
    <name type="scientific">Roseivirga ehrenbergii (strain DSM 102268 / JCM 13514 / KCTC 12282 / NCIMB 14502 / KMM 6017)</name>
    <dbReference type="NCBI Taxonomy" id="279360"/>
    <lineage>
        <taxon>Bacteria</taxon>
        <taxon>Pseudomonadati</taxon>
        <taxon>Bacteroidota</taxon>
        <taxon>Cytophagia</taxon>
        <taxon>Cytophagales</taxon>
        <taxon>Roseivirgaceae</taxon>
        <taxon>Roseivirga</taxon>
    </lineage>
</organism>
<dbReference type="SMART" id="SM00331">
    <property type="entry name" value="PP2C_SIG"/>
    <property type="match status" value="1"/>
</dbReference>
<dbReference type="InterPro" id="IPR036457">
    <property type="entry name" value="PPM-type-like_dom_sf"/>
</dbReference>
<protein>
    <recommendedName>
        <fullName evidence="3">PPM-type phosphatase domain-containing protein</fullName>
    </recommendedName>
</protein>
<reference evidence="4" key="1">
    <citation type="submission" date="2016-01" db="EMBL/GenBank/DDBJ databases">
        <title>Genome sequencing of Roseivirga ehrenbergii KMM 6017.</title>
        <authorList>
            <person name="Selvaratnam C."/>
            <person name="Thevarajoo S."/>
            <person name="Goh K.M."/>
            <person name="Ee R."/>
            <person name="Chan K.-G."/>
            <person name="Chong C.S."/>
        </authorList>
    </citation>
    <scope>NUCLEOTIDE SEQUENCE [LARGE SCALE GENOMIC DNA]</scope>
    <source>
        <strain evidence="4">KMM 6017</strain>
    </source>
</reference>
<dbReference type="SUPFAM" id="SSF81606">
    <property type="entry name" value="PP2C-like"/>
    <property type="match status" value="1"/>
</dbReference>
<feature type="transmembrane region" description="Helical" evidence="2">
    <location>
        <begin position="150"/>
        <end position="167"/>
    </location>
</feature>
<dbReference type="Gene3D" id="3.60.40.10">
    <property type="entry name" value="PPM-type phosphatase domain"/>
    <property type="match status" value="1"/>
</dbReference>
<keyword evidence="2" id="KW-0472">Membrane</keyword>
<keyword evidence="2" id="KW-0812">Transmembrane</keyword>
<dbReference type="Pfam" id="PF07228">
    <property type="entry name" value="SpoIIE"/>
    <property type="match status" value="1"/>
</dbReference>
<dbReference type="InterPro" id="IPR003018">
    <property type="entry name" value="GAF"/>
</dbReference>
<dbReference type="SUPFAM" id="SSF55781">
    <property type="entry name" value="GAF domain-like"/>
    <property type="match status" value="1"/>
</dbReference>
<dbReference type="PANTHER" id="PTHR43156:SF2">
    <property type="entry name" value="STAGE II SPORULATION PROTEIN E"/>
    <property type="match status" value="1"/>
</dbReference>
<dbReference type="EMBL" id="LQZQ01000023">
    <property type="protein sequence ID" value="KYG76209.1"/>
    <property type="molecule type" value="Genomic_DNA"/>
</dbReference>
<evidence type="ECO:0000259" key="3">
    <source>
        <dbReference type="SMART" id="SM00331"/>
    </source>
</evidence>
<feature type="transmembrane region" description="Helical" evidence="2">
    <location>
        <begin position="179"/>
        <end position="201"/>
    </location>
</feature>
<comment type="caution">
    <text evidence="4">The sequence shown here is derived from an EMBL/GenBank/DDBJ whole genome shotgun (WGS) entry which is preliminary data.</text>
</comment>
<dbReference type="PANTHER" id="PTHR43156">
    <property type="entry name" value="STAGE II SPORULATION PROTEIN E-RELATED"/>
    <property type="match status" value="1"/>
</dbReference>
<name>A0A150XBU0_ROSEK</name>
<dbReference type="RefSeq" id="WP_062591287.1">
    <property type="nucleotide sequence ID" value="NZ_SMGS01000006.1"/>
</dbReference>
<evidence type="ECO:0000313" key="5">
    <source>
        <dbReference type="Proteomes" id="UP000075583"/>
    </source>
</evidence>
<dbReference type="STRING" id="279360.MB14_02885"/>
<dbReference type="GO" id="GO:0016791">
    <property type="term" value="F:phosphatase activity"/>
    <property type="evidence" value="ECO:0007669"/>
    <property type="project" value="TreeGrafter"/>
</dbReference>
<feature type="transmembrane region" description="Helical" evidence="2">
    <location>
        <begin position="213"/>
        <end position="232"/>
    </location>
</feature>
<feature type="transmembrane region" description="Helical" evidence="2">
    <location>
        <begin position="79"/>
        <end position="100"/>
    </location>
</feature>
<feature type="domain" description="PPM-type phosphatase" evidence="3">
    <location>
        <begin position="468"/>
        <end position="689"/>
    </location>
</feature>
<dbReference type="OrthoDB" id="9763484at2"/>
<evidence type="ECO:0000256" key="1">
    <source>
        <dbReference type="ARBA" id="ARBA00022801"/>
    </source>
</evidence>
<feature type="transmembrane region" description="Helical" evidence="2">
    <location>
        <begin position="247"/>
        <end position="271"/>
    </location>
</feature>
<sequence>MKTKLTKKFYMRISLVVALLLWLIMTLLDVLQVLAFRSDVDLGISPVVPVLIMDFFFVFLVLYYRLRITKLESTDFIDYLWRVFAIGLVATLVSVAIGLFNSSIADSALAKNPFLEEVLFSIRFGMVSVFLISTFTVWKKLILYQKSKRLVLWWNVFEGIVLLSIFFDLTGAELQTSDLFKVLFGIITLMALILSANLKWVAYLNFKQKWKSILLILLITIYLGYFFASIYVPGEDTMDNLKSIDNLFVISLFVFLLFYSIFSLLVILFNLPTSSVFEKKMEEAINFQRLSQSIQQGENENQIFDILLTSSMSAVYADAGWLEIDRNKQGTEELEVRRKNLSPTNRLEVIEQIKTSKQKSVLKNPLSKATEQDQTLVVFKKSNFRSVLIVPLVIQEKVAGHMYLLNELSDGFNKEMINIINTFASQASISIENFRLLGEALENERYKKELNIAKKVQRALLPENLDHDSCFQIHAYTQAPDEVGGDYYDTFKLSDHKFVVVIGDVSGKGTSAAFHMSQMKGIFQSLVQLDLAPDEFLVKANKALSGCLEKTSFITLSYFVIDTERRSVEYSRAGHCPTLFYSSQNASAEFLENKGLGLGILRNDSFKNYVFVNKITFQKDDIIVLYTDGISEASNHSGEEFGYERMKKILTDNAKYDAVSIQKTFIKKLFEFCEDKNLNDDYTMVVIKFK</sequence>
<feature type="transmembrane region" description="Helical" evidence="2">
    <location>
        <begin position="120"/>
        <end position="138"/>
    </location>
</feature>
<dbReference type="InterPro" id="IPR052016">
    <property type="entry name" value="Bact_Sigma-Reg"/>
</dbReference>
<keyword evidence="5" id="KW-1185">Reference proteome</keyword>
<proteinExistence type="predicted"/>
<dbReference type="InterPro" id="IPR001932">
    <property type="entry name" value="PPM-type_phosphatase-like_dom"/>
</dbReference>
<keyword evidence="2" id="KW-1133">Transmembrane helix</keyword>
<keyword evidence="1" id="KW-0378">Hydrolase</keyword>